<evidence type="ECO:0000256" key="6">
    <source>
        <dbReference type="ARBA" id="ARBA00047561"/>
    </source>
</evidence>
<dbReference type="InterPro" id="IPR006367">
    <property type="entry name" value="Sirohaem_synthase_N"/>
</dbReference>
<dbReference type="RefSeq" id="WP_101933126.1">
    <property type="nucleotide sequence ID" value="NZ_CP018622.1"/>
</dbReference>
<dbReference type="PANTHER" id="PTHR35330">
    <property type="entry name" value="SIROHEME BIOSYNTHESIS PROTEIN MET8"/>
    <property type="match status" value="1"/>
</dbReference>
<evidence type="ECO:0000256" key="3">
    <source>
        <dbReference type="ARBA" id="ARBA00023002"/>
    </source>
</evidence>
<dbReference type="EMBL" id="CP018622">
    <property type="protein sequence ID" value="AUJ24600.1"/>
    <property type="molecule type" value="Genomic_DNA"/>
</dbReference>
<dbReference type="Pfam" id="PF22440">
    <property type="entry name" value="SirC_C"/>
    <property type="match status" value="1"/>
</dbReference>
<dbReference type="KEGG" id="vpn:A21D_01519"/>
<dbReference type="GO" id="GO:0043115">
    <property type="term" value="F:precorrin-2 dehydrogenase activity"/>
    <property type="evidence" value="ECO:0007669"/>
    <property type="project" value="UniProtKB-EC"/>
</dbReference>
<comment type="catalytic activity">
    <reaction evidence="6">
        <text>precorrin-2 + NAD(+) = sirohydrochlorin + NADH + 2 H(+)</text>
        <dbReference type="Rhea" id="RHEA:15613"/>
        <dbReference type="ChEBI" id="CHEBI:15378"/>
        <dbReference type="ChEBI" id="CHEBI:57540"/>
        <dbReference type="ChEBI" id="CHEBI:57945"/>
        <dbReference type="ChEBI" id="CHEBI:58351"/>
        <dbReference type="ChEBI" id="CHEBI:58827"/>
        <dbReference type="EC" id="1.3.1.76"/>
    </reaction>
</comment>
<dbReference type="EC" id="1.3.1.76" evidence="2"/>
<dbReference type="NCBIfam" id="NF005222">
    <property type="entry name" value="PRK06718.1"/>
    <property type="match status" value="1"/>
</dbReference>
<feature type="domain" description="Siroheme synthase central" evidence="7">
    <location>
        <begin position="118"/>
        <end position="144"/>
    </location>
</feature>
<keyword evidence="5" id="KW-0627">Porphyrin biosynthesis</keyword>
<evidence type="ECO:0000256" key="5">
    <source>
        <dbReference type="ARBA" id="ARBA00023244"/>
    </source>
</evidence>
<comment type="pathway">
    <text evidence="1">Porphyrin-containing compound metabolism; siroheme biosynthesis; sirohydrochlorin from precorrin-2: step 1/1.</text>
</comment>
<dbReference type="PANTHER" id="PTHR35330:SF1">
    <property type="entry name" value="SIROHEME BIOSYNTHESIS PROTEIN MET8"/>
    <property type="match status" value="1"/>
</dbReference>
<dbReference type="NCBIfam" id="TIGR01470">
    <property type="entry name" value="cysG_Nterm"/>
    <property type="match status" value="1"/>
</dbReference>
<dbReference type="InterPro" id="IPR028281">
    <property type="entry name" value="Sirohaem_synthase_central"/>
</dbReference>
<dbReference type="GO" id="GO:0019354">
    <property type="term" value="P:siroheme biosynthetic process"/>
    <property type="evidence" value="ECO:0007669"/>
    <property type="project" value="UniProtKB-UniPathway"/>
</dbReference>
<keyword evidence="4" id="KW-0520">NAD</keyword>
<accession>A0A2K9J643</accession>
<evidence type="ECO:0000313" key="8">
    <source>
        <dbReference type="EMBL" id="AUJ24600.1"/>
    </source>
</evidence>
<organism evidence="8 9">
    <name type="scientific">Virgibacillus dokdonensis</name>
    <dbReference type="NCBI Taxonomy" id="302167"/>
    <lineage>
        <taxon>Bacteria</taxon>
        <taxon>Bacillati</taxon>
        <taxon>Bacillota</taxon>
        <taxon>Bacilli</taxon>
        <taxon>Bacillales</taxon>
        <taxon>Bacillaceae</taxon>
        <taxon>Virgibacillus</taxon>
    </lineage>
</organism>
<dbReference type="SUPFAM" id="SSF51735">
    <property type="entry name" value="NAD(P)-binding Rossmann-fold domains"/>
    <property type="match status" value="1"/>
</dbReference>
<dbReference type="Gene3D" id="3.40.50.720">
    <property type="entry name" value="NAD(P)-binding Rossmann-like Domain"/>
    <property type="match status" value="1"/>
</dbReference>
<dbReference type="Proteomes" id="UP000234237">
    <property type="component" value="Chromosome"/>
</dbReference>
<evidence type="ECO:0000313" key="9">
    <source>
        <dbReference type="Proteomes" id="UP000234237"/>
    </source>
</evidence>
<dbReference type="GO" id="GO:0004325">
    <property type="term" value="F:ferrochelatase activity"/>
    <property type="evidence" value="ECO:0007669"/>
    <property type="project" value="InterPro"/>
</dbReference>
<evidence type="ECO:0000259" key="7">
    <source>
        <dbReference type="Pfam" id="PF14824"/>
    </source>
</evidence>
<evidence type="ECO:0000256" key="4">
    <source>
        <dbReference type="ARBA" id="ARBA00023027"/>
    </source>
</evidence>
<dbReference type="SUPFAM" id="SSF75615">
    <property type="entry name" value="Siroheme synthase middle domains-like"/>
    <property type="match status" value="1"/>
</dbReference>
<proteinExistence type="predicted"/>
<dbReference type="UniPathway" id="UPA00262">
    <property type="reaction ID" value="UER00222"/>
</dbReference>
<evidence type="ECO:0000256" key="1">
    <source>
        <dbReference type="ARBA" id="ARBA00005010"/>
    </source>
</evidence>
<evidence type="ECO:0000256" key="2">
    <source>
        <dbReference type="ARBA" id="ARBA00012400"/>
    </source>
</evidence>
<dbReference type="Gene3D" id="1.10.8.610">
    <property type="entry name" value="SirC, precorrin-2 dehydrogenase, C-terminal helical domain-like"/>
    <property type="match status" value="1"/>
</dbReference>
<dbReference type="InterPro" id="IPR036291">
    <property type="entry name" value="NAD(P)-bd_dom_sf"/>
</dbReference>
<name>A0A2K9J643_9BACI</name>
<dbReference type="Pfam" id="PF13241">
    <property type="entry name" value="NAD_binding_7"/>
    <property type="match status" value="1"/>
</dbReference>
<dbReference type="Pfam" id="PF14824">
    <property type="entry name" value="Sirohm_synth_M"/>
    <property type="match status" value="1"/>
</dbReference>
<reference evidence="9" key="1">
    <citation type="submission" date="2016-11" db="EMBL/GenBank/DDBJ databases">
        <title>Complete genome sequence of Virgibacillus pantothenticus 21D, a halophilic bacterium isolated from the deep hypersaline anoxic basin Discovery in the Mediterranean Sea.</title>
        <authorList>
            <person name="Zeaiter Z."/>
            <person name="Booth J.M."/>
            <person name="Prosdocimi E.M."/>
            <person name="Mapelli F."/>
            <person name="Fusi M."/>
            <person name="Daffonchio D."/>
            <person name="Borin S."/>
            <person name="Crotti E."/>
        </authorList>
    </citation>
    <scope>NUCLEOTIDE SEQUENCE [LARGE SCALE GENOMIC DNA]</scope>
    <source>
        <strain evidence="9">21D</strain>
    </source>
</reference>
<dbReference type="InterPro" id="IPR028161">
    <property type="entry name" value="Met8-like"/>
</dbReference>
<keyword evidence="3 8" id="KW-0560">Oxidoreductase</keyword>
<protein>
    <recommendedName>
        <fullName evidence="2">precorrin-2 dehydrogenase</fullName>
        <ecNumber evidence="2">1.3.1.76</ecNumber>
    </recommendedName>
</protein>
<dbReference type="InterPro" id="IPR042518">
    <property type="entry name" value="SirC_C"/>
</dbReference>
<dbReference type="STRING" id="302167.GCA_900166595_00259"/>
<dbReference type="AlphaFoldDB" id="A0A2K9J643"/>
<gene>
    <name evidence="8" type="primary">sirC</name>
    <name evidence="8" type="ORF">A21D_01519</name>
</gene>
<sequence length="213" mass="23735">MARIPLMIDLKEKQVVIVGGGTIAARRINTIKESNAPITVISPTINQAIRADWEADLLIWRQKTFEATDIPQAMLVIAATNDPSVNQFVCESAPTGCLVNNASDAVGSPVHFPAHFRQGKLSISISTNEASPMLAAKMKQELESIYNKDYEDYVEFLYQSRQLLKQSTLEKQQQKKQLQALVSDEFLCKDKQLQALQSLKQIVEGVDASERVM</sequence>